<evidence type="ECO:0000313" key="3">
    <source>
        <dbReference type="Proteomes" id="UP000199700"/>
    </source>
</evidence>
<dbReference type="Pfam" id="PF12730">
    <property type="entry name" value="ABC2_membrane_4"/>
    <property type="match status" value="1"/>
</dbReference>
<evidence type="ECO:0000313" key="2">
    <source>
        <dbReference type="EMBL" id="SDS80224.1"/>
    </source>
</evidence>
<gene>
    <name evidence="2" type="ORF">SAMN04489751_2907</name>
</gene>
<feature type="transmembrane region" description="Helical" evidence="1">
    <location>
        <begin position="121"/>
        <end position="142"/>
    </location>
</feature>
<dbReference type="AlphaFoldDB" id="A0A1H1V5Z1"/>
<feature type="transmembrane region" description="Helical" evidence="1">
    <location>
        <begin position="78"/>
        <end position="100"/>
    </location>
</feature>
<keyword evidence="1" id="KW-0472">Membrane</keyword>
<keyword evidence="3" id="KW-1185">Reference proteome</keyword>
<feature type="transmembrane region" description="Helical" evidence="1">
    <location>
        <begin position="239"/>
        <end position="263"/>
    </location>
</feature>
<keyword evidence="1" id="KW-0812">Transmembrane</keyword>
<sequence>MSTPTTTDRTAALPRTTRGGCWWGAIAFEWTKLSSVRSTWWIIVAAFVAALLGSWLLGASALASGRNGLDSAMPAPAIVVQTMLVVEIVIVLLSTFTITGEYSTGSITTTLQEVPRRKQMLLAKTAVVLVTGVVLGAALIVVGTPVASASASQFGAFDAVDLVRAIVGTGLGLGLLGVFVLGLATALRSASLTIITVLGLLHLVPNLLPLFGVDAISDLVQYLPNQAMAVLAVDTAGPYGWPTAVLILLGWAMAGLLTGYLVLRSRDV</sequence>
<organism evidence="2 3">
    <name type="scientific">Brevibacterium sandarakinum</name>
    <dbReference type="NCBI Taxonomy" id="629680"/>
    <lineage>
        <taxon>Bacteria</taxon>
        <taxon>Bacillati</taxon>
        <taxon>Actinomycetota</taxon>
        <taxon>Actinomycetes</taxon>
        <taxon>Micrococcales</taxon>
        <taxon>Brevibacteriaceae</taxon>
        <taxon>Brevibacterium</taxon>
    </lineage>
</organism>
<name>A0A1H1V5Z1_BRESA</name>
<feature type="transmembrane region" description="Helical" evidence="1">
    <location>
        <begin position="162"/>
        <end position="183"/>
    </location>
</feature>
<evidence type="ECO:0000256" key="1">
    <source>
        <dbReference type="SAM" id="Phobius"/>
    </source>
</evidence>
<feature type="transmembrane region" description="Helical" evidence="1">
    <location>
        <begin position="40"/>
        <end position="58"/>
    </location>
</feature>
<dbReference type="Proteomes" id="UP000199700">
    <property type="component" value="Chromosome"/>
</dbReference>
<accession>A0A1H1V5Z1</accession>
<dbReference type="OrthoDB" id="3432393at2"/>
<dbReference type="EMBL" id="LT629739">
    <property type="protein sequence ID" value="SDS80224.1"/>
    <property type="molecule type" value="Genomic_DNA"/>
</dbReference>
<protein>
    <submittedName>
        <fullName evidence="2">ABC-2 family transporter protein</fullName>
    </submittedName>
</protein>
<dbReference type="STRING" id="629680.SAMN04489751_2907"/>
<proteinExistence type="predicted"/>
<keyword evidence="1" id="KW-1133">Transmembrane helix</keyword>
<reference evidence="2" key="1">
    <citation type="submission" date="2016-10" db="EMBL/GenBank/DDBJ databases">
        <authorList>
            <person name="Varghese N."/>
            <person name="Submissions S."/>
        </authorList>
    </citation>
    <scope>NUCLEOTIDE SEQUENCE [LARGE SCALE GENOMIC DNA]</scope>
    <source>
        <strain evidence="2">DSM 22082</strain>
    </source>
</reference>
<dbReference type="RefSeq" id="WP_092106619.1">
    <property type="nucleotide sequence ID" value="NZ_LT629739.1"/>
</dbReference>
<feature type="transmembrane region" description="Helical" evidence="1">
    <location>
        <begin position="190"/>
        <end position="211"/>
    </location>
</feature>